<gene>
    <name evidence="3" type="ORF">H206_01358</name>
</gene>
<dbReference type="PANTHER" id="PTHR42731">
    <property type="entry name" value="SLL1084 PROTEIN"/>
    <property type="match status" value="1"/>
</dbReference>
<evidence type="ECO:0000259" key="2">
    <source>
        <dbReference type="PROSITE" id="PS51918"/>
    </source>
</evidence>
<dbReference type="SMART" id="SM00729">
    <property type="entry name" value="Elp3"/>
    <property type="match status" value="1"/>
</dbReference>
<name>A0A3S3U9H7_9BACT</name>
<dbReference type="AlphaFoldDB" id="A0A3S3U9H7"/>
<dbReference type="InterPro" id="IPR007197">
    <property type="entry name" value="rSAM"/>
</dbReference>
<protein>
    <submittedName>
        <fullName evidence="3">Radical SAM-linked protein</fullName>
    </submittedName>
</protein>
<dbReference type="Pfam" id="PF04055">
    <property type="entry name" value="Radical_SAM"/>
    <property type="match status" value="1"/>
</dbReference>
<sequence>MQLAKEGVHNSGFDELALLSLSTGDYSNLPGLLVELMDHFAEERVSVALPSMRVGTLTPEVIEQIRRVRKSGFTVAPEAGTDRLREVINKGITEEDLLTGCRDAFAAGWNVIKFYFMIGLPTETQEDLEAIIDLAVRAKKEAKGGRIQINVSVSTFVPKPHTPFQWHGQLSIAETKERIDFLKRKLPHKGFRLKWHEPYQSFLEGLFSRGDRRLSSLIETAWRAGSRLDGWSDHFLVERWQEAAEQLGMDLEAYLRSRDQEQVLPWDHLNCGVGRDFLLEEWQKALDQVYTPDCRTSGCQKCGLCDFKSIRPLTQEPPEKKESKKEPAHPPEQESESVRNSWTRTEQGQQPIFRYRIHYSRVGDGRFLGHLEVLQLIFRGLQRTGLPILFSQGFNPSPKVSFSPALPVGVESHIEYFDVDLSSPLKDPLETAALLNIHLPDFLVMQEIEAIRKKPPVDQIISYQCTLPESVDLEQLVARSTEFLAADQFVIERIRKQKKRELDLRTLVKRLELEAEGEEGEEGDRMLLLDLLHPHGSAGTSTREILEKVLGLSEEQSQLVRIMKCRSQELEGYTFAN</sequence>
<dbReference type="EMBL" id="MTKO01000081">
    <property type="protein sequence ID" value="RWX45184.1"/>
    <property type="molecule type" value="Genomic_DNA"/>
</dbReference>
<feature type="region of interest" description="Disordered" evidence="1">
    <location>
        <begin position="315"/>
        <end position="345"/>
    </location>
</feature>
<accession>A0A3S3U9H7</accession>
<dbReference type="SUPFAM" id="SSF102114">
    <property type="entry name" value="Radical SAM enzymes"/>
    <property type="match status" value="1"/>
</dbReference>
<keyword evidence="4" id="KW-1185">Reference proteome</keyword>
<dbReference type="GO" id="GO:0051536">
    <property type="term" value="F:iron-sulfur cluster binding"/>
    <property type="evidence" value="ECO:0007669"/>
    <property type="project" value="InterPro"/>
</dbReference>
<evidence type="ECO:0000313" key="4">
    <source>
        <dbReference type="Proteomes" id="UP000287853"/>
    </source>
</evidence>
<proteinExistence type="predicted"/>
<dbReference type="Pfam" id="PF10105">
    <property type="entry name" value="DUF2344"/>
    <property type="match status" value="1"/>
</dbReference>
<evidence type="ECO:0000256" key="1">
    <source>
        <dbReference type="SAM" id="MobiDB-lite"/>
    </source>
</evidence>
<organism evidence="3 4">
    <name type="scientific">Candidatus Electrothrix aarhusensis</name>
    <dbReference type="NCBI Taxonomy" id="1859131"/>
    <lineage>
        <taxon>Bacteria</taxon>
        <taxon>Pseudomonadati</taxon>
        <taxon>Thermodesulfobacteriota</taxon>
        <taxon>Desulfobulbia</taxon>
        <taxon>Desulfobulbales</taxon>
        <taxon>Desulfobulbaceae</taxon>
        <taxon>Candidatus Electrothrix</taxon>
    </lineage>
</organism>
<feature type="compositionally biased region" description="Basic and acidic residues" evidence="1">
    <location>
        <begin position="317"/>
        <end position="332"/>
    </location>
</feature>
<dbReference type="InterPro" id="IPR058240">
    <property type="entry name" value="rSAM_sf"/>
</dbReference>
<dbReference type="Gene3D" id="3.80.30.20">
    <property type="entry name" value="tm_1862 like domain"/>
    <property type="match status" value="1"/>
</dbReference>
<dbReference type="PROSITE" id="PS51918">
    <property type="entry name" value="RADICAL_SAM"/>
    <property type="match status" value="1"/>
</dbReference>
<dbReference type="InterPro" id="IPR018768">
    <property type="entry name" value="DUF2344"/>
</dbReference>
<comment type="caution">
    <text evidence="3">The sequence shown here is derived from an EMBL/GenBank/DDBJ whole genome shotgun (WGS) entry which is preliminary data.</text>
</comment>
<dbReference type="InterPro" id="IPR006638">
    <property type="entry name" value="Elp3/MiaA/NifB-like_rSAM"/>
</dbReference>
<dbReference type="PANTHER" id="PTHR42731:SF1">
    <property type="entry name" value="RADICAL SAM DOMAIN PROTEIN"/>
    <property type="match status" value="1"/>
</dbReference>
<reference evidence="3 4" key="1">
    <citation type="submission" date="2017-01" db="EMBL/GenBank/DDBJ databases">
        <title>The cable genome- insights into the physiology and evolution of filamentous bacteria capable of sulfide oxidation via long distance electron transfer.</title>
        <authorList>
            <person name="Schreiber L."/>
            <person name="Bjerg J.T."/>
            <person name="Boggild A."/>
            <person name="Van De Vossenberg J."/>
            <person name="Meysman F."/>
            <person name="Nielsen L.P."/>
            <person name="Schramm A."/>
            <person name="Kjeldsen K.U."/>
        </authorList>
    </citation>
    <scope>NUCLEOTIDE SEQUENCE [LARGE SCALE GENOMIC DNA]</scope>
    <source>
        <strain evidence="3">MCF</strain>
    </source>
</reference>
<feature type="domain" description="Radical SAM core" evidence="2">
    <location>
        <begin position="1"/>
        <end position="192"/>
    </location>
</feature>
<dbReference type="InterPro" id="IPR023404">
    <property type="entry name" value="rSAM_horseshoe"/>
</dbReference>
<evidence type="ECO:0000313" key="3">
    <source>
        <dbReference type="EMBL" id="RWX45184.1"/>
    </source>
</evidence>
<dbReference type="NCBIfam" id="TIGR03936">
    <property type="entry name" value="sam_1_link_chp"/>
    <property type="match status" value="1"/>
</dbReference>
<dbReference type="Proteomes" id="UP000287853">
    <property type="component" value="Unassembled WGS sequence"/>
</dbReference>
<dbReference type="GO" id="GO:0003824">
    <property type="term" value="F:catalytic activity"/>
    <property type="evidence" value="ECO:0007669"/>
    <property type="project" value="InterPro"/>
</dbReference>